<dbReference type="AlphaFoldDB" id="A7AXM1"/>
<comment type="caution">
    <text evidence="1">The sequence shown here is derived from an EMBL/GenBank/DDBJ whole genome shotgun (WGS) entry which is preliminary data.</text>
</comment>
<organism evidence="1 2">
    <name type="scientific">Mediterraneibacter gnavus (strain ATCC 29149 / DSM 114966 / JCM 6515 / VPI C7-9)</name>
    <name type="common">Ruminococcus gnavus</name>
    <dbReference type="NCBI Taxonomy" id="411470"/>
    <lineage>
        <taxon>Bacteria</taxon>
        <taxon>Bacillati</taxon>
        <taxon>Bacillota</taxon>
        <taxon>Clostridia</taxon>
        <taxon>Lachnospirales</taxon>
        <taxon>Lachnospiraceae</taxon>
        <taxon>Mediterraneibacter</taxon>
    </lineage>
</organism>
<dbReference type="Proteomes" id="UP000004410">
    <property type="component" value="Unassembled WGS sequence"/>
</dbReference>
<evidence type="ECO:0000313" key="2">
    <source>
        <dbReference type="Proteomes" id="UP000004410"/>
    </source>
</evidence>
<protein>
    <submittedName>
        <fullName evidence="1">Uncharacterized protein</fullName>
    </submittedName>
</protein>
<sequence length="127" mass="14724">MNGKWYYINDVLKYPNTSIKRIILFGFYDNEQYEDNDCGCGFYTATVELIGNEWKLDKKSISGIDWYSLGEKEEDKDIIRAVQEVVSHECAYMDENGKCSVNVCKVCKNTYVPCGSYVINKPYYSKD</sequence>
<dbReference type="EMBL" id="AAYG02000001">
    <property type="protein sequence ID" value="EDN79522.1"/>
    <property type="molecule type" value="Genomic_DNA"/>
</dbReference>
<proteinExistence type="predicted"/>
<dbReference type="PaxDb" id="411470-RUMGNA_00033"/>
<accession>A7AXM1</accession>
<gene>
    <name evidence="1" type="ORF">RUMGNA_00033</name>
</gene>
<reference evidence="1 2" key="2">
    <citation type="submission" date="2007-06" db="EMBL/GenBank/DDBJ databases">
        <title>Draft genome sequence of Ruminococcus gnavus (ATCC 29149).</title>
        <authorList>
            <person name="Sudarsanam P."/>
            <person name="Ley R."/>
            <person name="Guruge J."/>
            <person name="Turnbaugh P.J."/>
            <person name="Mahowald M."/>
            <person name="Liep D."/>
            <person name="Gordon J."/>
        </authorList>
    </citation>
    <scope>NUCLEOTIDE SEQUENCE [LARGE SCALE GENOMIC DNA]</scope>
    <source>
        <strain evidence="1 2">ATCC 29149</strain>
    </source>
</reference>
<name>A7AXM1_MEDG7</name>
<reference evidence="1 2" key="1">
    <citation type="submission" date="2007-04" db="EMBL/GenBank/DDBJ databases">
        <authorList>
            <person name="Fulton L."/>
            <person name="Clifton S."/>
            <person name="Fulton B."/>
            <person name="Xu J."/>
            <person name="Minx P."/>
            <person name="Pepin K.H."/>
            <person name="Johnson M."/>
            <person name="Thiruvilangam P."/>
            <person name="Bhonagiri V."/>
            <person name="Nash W.E."/>
            <person name="Mardis E.R."/>
            <person name="Wilson R.K."/>
        </authorList>
    </citation>
    <scope>NUCLEOTIDE SEQUENCE [LARGE SCALE GENOMIC DNA]</scope>
    <source>
        <strain evidence="1 2">ATCC 29149</strain>
    </source>
</reference>
<evidence type="ECO:0000313" key="1">
    <source>
        <dbReference type="EMBL" id="EDN79522.1"/>
    </source>
</evidence>